<dbReference type="KEGG" id="mgg:MPLG2_0282"/>
<name>A0A2N9JCU5_9ACTN</name>
<evidence type="ECO:0000256" key="1">
    <source>
        <dbReference type="SAM" id="MobiDB-lite"/>
    </source>
</evidence>
<feature type="compositionally biased region" description="Pro residues" evidence="1">
    <location>
        <begin position="1"/>
        <end position="16"/>
    </location>
</feature>
<gene>
    <name evidence="2" type="ORF">MPLG2_0282</name>
</gene>
<dbReference type="Proteomes" id="UP000238164">
    <property type="component" value="Chromosome 1"/>
</dbReference>
<evidence type="ECO:0000313" key="3">
    <source>
        <dbReference type="Proteomes" id="UP000238164"/>
    </source>
</evidence>
<evidence type="ECO:0000313" key="2">
    <source>
        <dbReference type="EMBL" id="SPD85318.1"/>
    </source>
</evidence>
<protein>
    <submittedName>
        <fullName evidence="2">Uncharacterized protein</fullName>
    </submittedName>
</protein>
<reference evidence="2 3" key="1">
    <citation type="submission" date="2018-02" db="EMBL/GenBank/DDBJ databases">
        <authorList>
            <person name="Cohen D.B."/>
            <person name="Kent A.D."/>
        </authorList>
    </citation>
    <scope>NUCLEOTIDE SEQUENCE [LARGE SCALE GENOMIC DNA]</scope>
    <source>
        <strain evidence="2">1</strain>
    </source>
</reference>
<keyword evidence="3" id="KW-1185">Reference proteome</keyword>
<organism evidence="2 3">
    <name type="scientific">Micropruina glycogenica</name>
    <dbReference type="NCBI Taxonomy" id="75385"/>
    <lineage>
        <taxon>Bacteria</taxon>
        <taxon>Bacillati</taxon>
        <taxon>Actinomycetota</taxon>
        <taxon>Actinomycetes</taxon>
        <taxon>Propionibacteriales</taxon>
        <taxon>Nocardioidaceae</taxon>
        <taxon>Micropruina</taxon>
    </lineage>
</organism>
<dbReference type="EMBL" id="LT985188">
    <property type="protein sequence ID" value="SPD85318.1"/>
    <property type="molecule type" value="Genomic_DNA"/>
</dbReference>
<accession>A0A2N9JCU5</accession>
<feature type="region of interest" description="Disordered" evidence="1">
    <location>
        <begin position="1"/>
        <end position="22"/>
    </location>
</feature>
<proteinExistence type="predicted"/>
<dbReference type="AlphaFoldDB" id="A0A2N9JCU5"/>
<sequence length="58" mass="6406">MPPTSVHPGPIGPNPRQPTRRRALGHTRIWQTLLRSVFIGLATPWCTSMSTVRRSGDG</sequence>